<dbReference type="PANTHER" id="PTHR21301:SF10">
    <property type="entry name" value="REVERSE TRANSCRIPTASE DOMAIN-CONTAINING PROTEIN"/>
    <property type="match status" value="1"/>
</dbReference>
<dbReference type="InterPro" id="IPR058912">
    <property type="entry name" value="HTH_animal"/>
</dbReference>
<evidence type="ECO:0000313" key="2">
    <source>
        <dbReference type="EMBL" id="KYN42381.1"/>
    </source>
</evidence>
<evidence type="ECO:0000313" key="3">
    <source>
        <dbReference type="Proteomes" id="UP000078541"/>
    </source>
</evidence>
<proteinExistence type="predicted"/>
<dbReference type="PANTHER" id="PTHR21301">
    <property type="entry name" value="REVERSE TRANSCRIPTASE"/>
    <property type="match status" value="1"/>
</dbReference>
<evidence type="ECO:0000259" key="1">
    <source>
        <dbReference type="Pfam" id="PF26215"/>
    </source>
</evidence>
<gene>
    <name evidence="2" type="ORF">ALC56_03195</name>
</gene>
<dbReference type="AlphaFoldDB" id="A0A151JZF7"/>
<reference evidence="2 3" key="1">
    <citation type="submission" date="2016-03" db="EMBL/GenBank/DDBJ databases">
        <title>Trachymyrmex septentrionalis WGS genome.</title>
        <authorList>
            <person name="Nygaard S."/>
            <person name="Hu H."/>
            <person name="Boomsma J."/>
            <person name="Zhang G."/>
        </authorList>
    </citation>
    <scope>NUCLEOTIDE SEQUENCE [LARGE SCALE GENOMIC DNA]</scope>
    <source>
        <strain evidence="2">Tsep2-gDNA-1</strain>
        <tissue evidence="2">Whole body</tissue>
    </source>
</reference>
<keyword evidence="3" id="KW-1185">Reference proteome</keyword>
<dbReference type="Pfam" id="PF26215">
    <property type="entry name" value="HTH_animal"/>
    <property type="match status" value="1"/>
</dbReference>
<organism evidence="2 3">
    <name type="scientific">Trachymyrmex septentrionalis</name>
    <dbReference type="NCBI Taxonomy" id="34720"/>
    <lineage>
        <taxon>Eukaryota</taxon>
        <taxon>Metazoa</taxon>
        <taxon>Ecdysozoa</taxon>
        <taxon>Arthropoda</taxon>
        <taxon>Hexapoda</taxon>
        <taxon>Insecta</taxon>
        <taxon>Pterygota</taxon>
        <taxon>Neoptera</taxon>
        <taxon>Endopterygota</taxon>
        <taxon>Hymenoptera</taxon>
        <taxon>Apocrita</taxon>
        <taxon>Aculeata</taxon>
        <taxon>Formicoidea</taxon>
        <taxon>Formicidae</taxon>
        <taxon>Myrmicinae</taxon>
        <taxon>Trachymyrmex</taxon>
    </lineage>
</organism>
<sequence length="66" mass="7912">MRSPLSPSDDKLNFLDVTLINNNNEIEFDWYHKLTFLKRYLNFVSYHPISQKRNTIASLVDKIHFL</sequence>
<protein>
    <recommendedName>
        <fullName evidence="1">Helix-turn-helix domain-containing protein</fullName>
    </recommendedName>
</protein>
<accession>A0A151JZF7</accession>
<feature type="domain" description="Helix-turn-helix" evidence="1">
    <location>
        <begin position="39"/>
        <end position="64"/>
    </location>
</feature>
<name>A0A151JZF7_9HYME</name>
<dbReference type="Proteomes" id="UP000078541">
    <property type="component" value="Unassembled WGS sequence"/>
</dbReference>
<dbReference type="EMBL" id="KQ981377">
    <property type="protein sequence ID" value="KYN42381.1"/>
    <property type="molecule type" value="Genomic_DNA"/>
</dbReference>